<evidence type="ECO:0000256" key="2">
    <source>
        <dbReference type="SAM" id="MobiDB-lite"/>
    </source>
</evidence>
<proteinExistence type="predicted"/>
<evidence type="ECO:0000256" key="4">
    <source>
        <dbReference type="SAM" id="SignalP"/>
    </source>
</evidence>
<keyword evidence="3" id="KW-0472">Membrane</keyword>
<comment type="caution">
    <text evidence="1">Lacks conserved residue(s) required for the propagation of feature annotation.</text>
</comment>
<dbReference type="PROSITE" id="PS50050">
    <property type="entry name" value="TNFR_NGFR_2"/>
    <property type="match status" value="2"/>
</dbReference>
<sequence>MALLKWLVFALTFCEQVINLDAKSCPKGQFVAPNKPGGCAVCPAGFYQPDTNESNRCKVCRRCDEESGSYALKECTAETNRECSCRGGFLRSDTDFSTCKCDIGNGKQDRECLQCQDGYFNNRIDSPCKRWKTCSAGVNVTGTKVSDVICNAESKTYFTTTTMSNKPSHEGTKIQKKQTVNNTTTLSATSAPRPRLTPQGKMPTTRPPSTDYHIGSTILLTCVIALLVLTAVIYKLLISPGCSERKPAVQGCGERQHRVDGRCCDLCPPGTYVEKFCSQHRQTICTPCKKGTYSDQYHILDTCEECQSCQEYTEKCTPTTNANCSCRPDFLCSNSVCSKCEENKCVTGERPKRTDKPKGKWLIEYSYQCEPLCPDTEYFDVKKNVCKPLTQCSVFGLAERFPGNKTHNSVCEGERPGNGGDFVYVILSVGFVFLSLTLLIMLSYVCVKNLRKHKQGDKPSDLTAPSTNTSDFHLSKEESGLQLISQDNSKHSDSFCDLQLESLTD</sequence>
<protein>
    <submittedName>
        <fullName evidence="6">Tumor necrosis factor receptor superfamily member 18</fullName>
    </submittedName>
</protein>
<dbReference type="PANTHER" id="PTHR47139:SF3">
    <property type="entry name" value="SI:CH73-361P23.3"/>
    <property type="match status" value="1"/>
</dbReference>
<organism evidence="6 7">
    <name type="scientific">Xyrichtys novacula</name>
    <name type="common">Pearly razorfish</name>
    <name type="synonym">Hemipteronotus novacula</name>
    <dbReference type="NCBI Taxonomy" id="13765"/>
    <lineage>
        <taxon>Eukaryota</taxon>
        <taxon>Metazoa</taxon>
        <taxon>Chordata</taxon>
        <taxon>Craniata</taxon>
        <taxon>Vertebrata</taxon>
        <taxon>Euteleostomi</taxon>
        <taxon>Actinopterygii</taxon>
        <taxon>Neopterygii</taxon>
        <taxon>Teleostei</taxon>
        <taxon>Neoteleostei</taxon>
        <taxon>Acanthomorphata</taxon>
        <taxon>Eupercaria</taxon>
        <taxon>Labriformes</taxon>
        <taxon>Labridae</taxon>
        <taxon>Xyrichtys</taxon>
    </lineage>
</organism>
<feature type="disulfide bond" evidence="1">
    <location>
        <begin position="42"/>
        <end position="57"/>
    </location>
</feature>
<keyword evidence="1" id="KW-1015">Disulfide bond</keyword>
<feature type="repeat" description="TNFR-Cys" evidence="1">
    <location>
        <begin position="287"/>
        <end position="324"/>
    </location>
</feature>
<dbReference type="Pfam" id="PF00020">
    <property type="entry name" value="TNFR_c6"/>
    <property type="match status" value="1"/>
</dbReference>
<feature type="signal peptide" evidence="4">
    <location>
        <begin position="1"/>
        <end position="22"/>
    </location>
</feature>
<keyword evidence="3" id="KW-1133">Transmembrane helix</keyword>
<feature type="region of interest" description="Disordered" evidence="2">
    <location>
        <begin position="454"/>
        <end position="492"/>
    </location>
</feature>
<feature type="compositionally biased region" description="Polar residues" evidence="2">
    <location>
        <begin position="463"/>
        <end position="472"/>
    </location>
</feature>
<feature type="chain" id="PRO_5043909034" evidence="4">
    <location>
        <begin position="23"/>
        <end position="505"/>
    </location>
</feature>
<name>A0AAV1EPS2_XYRNO</name>
<feature type="transmembrane region" description="Helical" evidence="3">
    <location>
        <begin position="212"/>
        <end position="237"/>
    </location>
</feature>
<dbReference type="SMART" id="SM00208">
    <property type="entry name" value="TNFR"/>
    <property type="match status" value="5"/>
</dbReference>
<evidence type="ECO:0000313" key="6">
    <source>
        <dbReference type="EMBL" id="CAJ1050596.1"/>
    </source>
</evidence>
<feature type="disulfide bond" evidence="1">
    <location>
        <begin position="288"/>
        <end position="303"/>
    </location>
</feature>
<evidence type="ECO:0000259" key="5">
    <source>
        <dbReference type="PROSITE" id="PS50050"/>
    </source>
</evidence>
<dbReference type="SUPFAM" id="SSF57586">
    <property type="entry name" value="TNF receptor-like"/>
    <property type="match status" value="2"/>
</dbReference>
<feature type="region of interest" description="Disordered" evidence="2">
    <location>
        <begin position="161"/>
        <end position="208"/>
    </location>
</feature>
<evidence type="ECO:0000313" key="7">
    <source>
        <dbReference type="Proteomes" id="UP001178508"/>
    </source>
</evidence>
<dbReference type="GO" id="GO:0038023">
    <property type="term" value="F:signaling receptor activity"/>
    <property type="evidence" value="ECO:0007669"/>
    <property type="project" value="TreeGrafter"/>
</dbReference>
<feature type="repeat" description="TNFR-Cys" evidence="1">
    <location>
        <begin position="41"/>
        <end position="83"/>
    </location>
</feature>
<keyword evidence="4" id="KW-0732">Signal</keyword>
<feature type="compositionally biased region" description="Polar residues" evidence="2">
    <location>
        <begin position="177"/>
        <end position="190"/>
    </location>
</feature>
<dbReference type="Gene3D" id="2.10.50.10">
    <property type="entry name" value="Tumor Necrosis Factor Receptor, subunit A, domain 2"/>
    <property type="match status" value="4"/>
</dbReference>
<dbReference type="EMBL" id="OY660865">
    <property type="protein sequence ID" value="CAJ1050596.1"/>
    <property type="molecule type" value="Genomic_DNA"/>
</dbReference>
<feature type="domain" description="TNFR-Cys" evidence="5">
    <location>
        <begin position="287"/>
        <end position="324"/>
    </location>
</feature>
<dbReference type="PANTHER" id="PTHR47139">
    <property type="entry name" value="TUMOR NECROSIS FACTOR RECEPTOR SUPERFAMILY MEMBER 9"/>
    <property type="match status" value="1"/>
</dbReference>
<accession>A0AAV1EPS2</accession>
<gene>
    <name evidence="6" type="ORF">XNOV1_A029553</name>
</gene>
<keyword evidence="6" id="KW-0675">Receptor</keyword>
<dbReference type="GO" id="GO:0042127">
    <property type="term" value="P:regulation of cell population proliferation"/>
    <property type="evidence" value="ECO:0007669"/>
    <property type="project" value="TreeGrafter"/>
</dbReference>
<dbReference type="SMART" id="SM01411">
    <property type="entry name" value="Ephrin_rec_like"/>
    <property type="match status" value="3"/>
</dbReference>
<feature type="transmembrane region" description="Helical" evidence="3">
    <location>
        <begin position="422"/>
        <end position="445"/>
    </location>
</feature>
<feature type="domain" description="TNFR-Cys" evidence="5">
    <location>
        <begin position="41"/>
        <end position="83"/>
    </location>
</feature>
<keyword evidence="7" id="KW-1185">Reference proteome</keyword>
<keyword evidence="3" id="KW-0812">Transmembrane</keyword>
<dbReference type="AlphaFoldDB" id="A0AAV1EPS2"/>
<evidence type="ECO:0000256" key="3">
    <source>
        <dbReference type="SAM" id="Phobius"/>
    </source>
</evidence>
<reference evidence="6" key="1">
    <citation type="submission" date="2023-08" db="EMBL/GenBank/DDBJ databases">
        <authorList>
            <person name="Alioto T."/>
            <person name="Alioto T."/>
            <person name="Gomez Garrido J."/>
        </authorList>
    </citation>
    <scope>NUCLEOTIDE SEQUENCE</scope>
</reference>
<dbReference type="InterPro" id="IPR001368">
    <property type="entry name" value="TNFR/NGFR_Cys_rich_reg"/>
</dbReference>
<dbReference type="Proteomes" id="UP001178508">
    <property type="component" value="Chromosome 2"/>
</dbReference>
<evidence type="ECO:0000256" key="1">
    <source>
        <dbReference type="PROSITE-ProRule" id="PRU00206"/>
    </source>
</evidence>